<keyword evidence="1" id="KW-0812">Transmembrane</keyword>
<name>A0A1I7XZA3_9BILA</name>
<accession>A0A1I7XZA3</accession>
<feature type="transmembrane region" description="Helical" evidence="1">
    <location>
        <begin position="14"/>
        <end position="36"/>
    </location>
</feature>
<evidence type="ECO:0000313" key="2">
    <source>
        <dbReference type="Proteomes" id="UP000095287"/>
    </source>
</evidence>
<keyword evidence="1" id="KW-0472">Membrane</keyword>
<sequence>MSSLTVASLVLRTIVFILVIVAIILIMTAPGVCFFVKDGRRHSKYCPKDDGKNVALPMDIGQWNGAKYMQNGGQGLGSDGHYRHLNNLVCASVHLQLAQVQNWKLTKWARKFRLLCE</sequence>
<dbReference type="Proteomes" id="UP000095287">
    <property type="component" value="Unplaced"/>
</dbReference>
<dbReference type="AlphaFoldDB" id="A0A1I7XZA3"/>
<evidence type="ECO:0000313" key="3">
    <source>
        <dbReference type="WBParaSite" id="L893_g10832.t1"/>
    </source>
</evidence>
<organism evidence="2 3">
    <name type="scientific">Steinernema glaseri</name>
    <dbReference type="NCBI Taxonomy" id="37863"/>
    <lineage>
        <taxon>Eukaryota</taxon>
        <taxon>Metazoa</taxon>
        <taxon>Ecdysozoa</taxon>
        <taxon>Nematoda</taxon>
        <taxon>Chromadorea</taxon>
        <taxon>Rhabditida</taxon>
        <taxon>Tylenchina</taxon>
        <taxon>Panagrolaimomorpha</taxon>
        <taxon>Strongyloidoidea</taxon>
        <taxon>Steinernematidae</taxon>
        <taxon>Steinernema</taxon>
    </lineage>
</organism>
<reference evidence="3" key="1">
    <citation type="submission" date="2016-11" db="UniProtKB">
        <authorList>
            <consortium name="WormBaseParasite"/>
        </authorList>
    </citation>
    <scope>IDENTIFICATION</scope>
</reference>
<evidence type="ECO:0000256" key="1">
    <source>
        <dbReference type="SAM" id="Phobius"/>
    </source>
</evidence>
<protein>
    <submittedName>
        <fullName evidence="3">Transmembrane protein</fullName>
    </submittedName>
</protein>
<dbReference type="WBParaSite" id="L893_g10832.t1">
    <property type="protein sequence ID" value="L893_g10832.t1"/>
    <property type="gene ID" value="L893_g10832"/>
</dbReference>
<keyword evidence="1" id="KW-1133">Transmembrane helix</keyword>
<proteinExistence type="predicted"/>
<keyword evidence="2" id="KW-1185">Reference proteome</keyword>